<evidence type="ECO:0000256" key="3">
    <source>
        <dbReference type="ARBA" id="ARBA00022840"/>
    </source>
</evidence>
<dbReference type="InterPro" id="IPR011761">
    <property type="entry name" value="ATP-grasp"/>
</dbReference>
<dbReference type="PROSITE" id="PS00867">
    <property type="entry name" value="CPSASE_2"/>
    <property type="match status" value="1"/>
</dbReference>
<name>A0ABW8TM92_9CLOT</name>
<gene>
    <name evidence="6" type="ORF">ACJDT4_19740</name>
</gene>
<accession>A0ABW8TM92</accession>
<keyword evidence="3 4" id="KW-0067">ATP-binding</keyword>
<dbReference type="PANTHER" id="PTHR43585:SF2">
    <property type="entry name" value="ATP-GRASP ENZYME FSQD"/>
    <property type="match status" value="1"/>
</dbReference>
<sequence>MNIKVLWTISDNMGTAADLKMLKDIKHMKVDVITADREDKVSLGFALTGKKYIVPSGASADYIESIKNICKKEGITTLIPQYGDELVPLSRNIPLFDGLGVKIITTSDTEKLSIANNKIALYDYFTESNFIPQYRRACTLNEIEKAIFELGYPNKAVCLKPAASEGSKGFHIITNEKIDILNERPGTAKIRWEVLKSQLEQYSKLPDILIMEYLPGTEYSVDCVCKNGETIVCIPRQRVETSMGIAIESIIEKNDELIAISKKIVKALNLSYNINIQFKYSREGLPKLIEINPRVSGSLVTNLGAGINMLEVALNLAYGLPLPDLNIKWGAKMLRYWDQIFMEK</sequence>
<dbReference type="Gene3D" id="3.40.50.20">
    <property type="match status" value="1"/>
</dbReference>
<feature type="domain" description="ATP-grasp" evidence="5">
    <location>
        <begin position="123"/>
        <end position="318"/>
    </location>
</feature>
<evidence type="ECO:0000313" key="6">
    <source>
        <dbReference type="EMBL" id="MFL0252650.1"/>
    </source>
</evidence>
<dbReference type="Proteomes" id="UP001623592">
    <property type="component" value="Unassembled WGS sequence"/>
</dbReference>
<keyword evidence="1" id="KW-0436">Ligase</keyword>
<evidence type="ECO:0000259" key="5">
    <source>
        <dbReference type="PROSITE" id="PS50975"/>
    </source>
</evidence>
<dbReference type="InterPro" id="IPR005479">
    <property type="entry name" value="CPAse_ATP-bd"/>
</dbReference>
<organism evidence="6 7">
    <name type="scientific">Clostridium neuense</name>
    <dbReference type="NCBI Taxonomy" id="1728934"/>
    <lineage>
        <taxon>Bacteria</taxon>
        <taxon>Bacillati</taxon>
        <taxon>Bacillota</taxon>
        <taxon>Clostridia</taxon>
        <taxon>Eubacteriales</taxon>
        <taxon>Clostridiaceae</taxon>
        <taxon>Clostridium</taxon>
    </lineage>
</organism>
<comment type="caution">
    <text evidence="6">The sequence shown here is derived from an EMBL/GenBank/DDBJ whole genome shotgun (WGS) entry which is preliminary data.</text>
</comment>
<dbReference type="Pfam" id="PF21360">
    <property type="entry name" value="PylC-like_N"/>
    <property type="match status" value="1"/>
</dbReference>
<keyword evidence="2 4" id="KW-0547">Nucleotide-binding</keyword>
<reference evidence="6 7" key="1">
    <citation type="submission" date="2024-11" db="EMBL/GenBank/DDBJ databases">
        <authorList>
            <person name="Heng Y.C."/>
            <person name="Lim A.C.H."/>
            <person name="Lee J.K.Y."/>
            <person name="Kittelmann S."/>
        </authorList>
    </citation>
    <scope>NUCLEOTIDE SEQUENCE [LARGE SCALE GENOMIC DNA]</scope>
    <source>
        <strain evidence="6 7">WILCCON 0114</strain>
    </source>
</reference>
<dbReference type="PANTHER" id="PTHR43585">
    <property type="entry name" value="FUMIPYRROLE BIOSYNTHESIS PROTEIN C"/>
    <property type="match status" value="1"/>
</dbReference>
<evidence type="ECO:0000256" key="2">
    <source>
        <dbReference type="ARBA" id="ARBA00022741"/>
    </source>
</evidence>
<dbReference type="EMBL" id="JBJIAA010000019">
    <property type="protein sequence ID" value="MFL0252650.1"/>
    <property type="molecule type" value="Genomic_DNA"/>
</dbReference>
<protein>
    <submittedName>
        <fullName evidence="6">ATP-grasp domain-containing protein</fullName>
    </submittedName>
</protein>
<dbReference type="RefSeq" id="WP_406789307.1">
    <property type="nucleotide sequence ID" value="NZ_JBJIAA010000019.1"/>
</dbReference>
<evidence type="ECO:0000256" key="4">
    <source>
        <dbReference type="PROSITE-ProRule" id="PRU00409"/>
    </source>
</evidence>
<dbReference type="Pfam" id="PF15632">
    <property type="entry name" value="ATPgrasp_Ter"/>
    <property type="match status" value="1"/>
</dbReference>
<evidence type="ECO:0000313" key="7">
    <source>
        <dbReference type="Proteomes" id="UP001623592"/>
    </source>
</evidence>
<keyword evidence="7" id="KW-1185">Reference proteome</keyword>
<dbReference type="Gene3D" id="3.30.470.20">
    <property type="entry name" value="ATP-grasp fold, B domain"/>
    <property type="match status" value="1"/>
</dbReference>
<dbReference type="SUPFAM" id="SSF56059">
    <property type="entry name" value="Glutathione synthetase ATP-binding domain-like"/>
    <property type="match status" value="1"/>
</dbReference>
<proteinExistence type="predicted"/>
<dbReference type="InterPro" id="IPR048764">
    <property type="entry name" value="PylC_N"/>
</dbReference>
<dbReference type="PROSITE" id="PS50975">
    <property type="entry name" value="ATP_GRASP"/>
    <property type="match status" value="1"/>
</dbReference>
<dbReference type="InterPro" id="IPR052032">
    <property type="entry name" value="ATP-dep_AA_Ligase"/>
</dbReference>
<evidence type="ECO:0000256" key="1">
    <source>
        <dbReference type="ARBA" id="ARBA00022598"/>
    </source>
</evidence>